<dbReference type="OrthoDB" id="3556968at2759"/>
<protein>
    <submittedName>
        <fullName evidence="3">Uncharacterized protein</fullName>
    </submittedName>
</protein>
<feature type="compositionally biased region" description="Low complexity" evidence="2">
    <location>
        <begin position="1"/>
        <end position="34"/>
    </location>
</feature>
<gene>
    <name evidence="3" type="ORF">BTUL_0066g00030</name>
</gene>
<reference evidence="3 4" key="1">
    <citation type="submission" date="2017-12" db="EMBL/GenBank/DDBJ databases">
        <title>Comparative genomics of Botrytis spp.</title>
        <authorList>
            <person name="Valero-Jimenez C.A."/>
            <person name="Tapia P."/>
            <person name="Veloso J."/>
            <person name="Silva-Moreno E."/>
            <person name="Staats M."/>
            <person name="Valdes J.H."/>
            <person name="Van Kan J.A.L."/>
        </authorList>
    </citation>
    <scope>NUCLEOTIDE SEQUENCE [LARGE SCALE GENOMIC DNA]</scope>
    <source>
        <strain evidence="3 4">Bt9001</strain>
    </source>
</reference>
<keyword evidence="1" id="KW-0175">Coiled coil</keyword>
<feature type="coiled-coil region" evidence="1">
    <location>
        <begin position="130"/>
        <end position="164"/>
    </location>
</feature>
<sequence>MNGNYSNRSRSNGNRSNGNRSNRNSLNGNSSNENQPSGNISNGNDLYGSISKGDHLYGNMLNGNLLNGNILDGNLSNGNLSNGYISDGNLSNGYISDGNLSNGNHSNEPSHSSAPQIDWKNLFQIKKHWLEKCQAELQDSQLKCLQVQEQLRELQESYKELRVAWQILWTGQERDLQLRAETGRAFRVFQTAYEEERKQRLPTELARQSFHGKLQRGLQLGNGTAQDTARDSNNLNFHLGRDPFENLTQLAMPNQSPPLLSTLNPVAPVFSAPRDDTRAHSADSAYCYPSSQDARNGNKPEMPNDSGTANSSNASSIFIPSTPPNPSQTQSRIPRMRSEFPRLCHSDSCLTDMRAGRASTPE</sequence>
<accession>A0A4Z1EMM6</accession>
<keyword evidence="4" id="KW-1185">Reference proteome</keyword>
<feature type="compositionally biased region" description="Polar residues" evidence="2">
    <location>
        <begin position="35"/>
        <end position="44"/>
    </location>
</feature>
<feature type="region of interest" description="Disordered" evidence="2">
    <location>
        <begin position="271"/>
        <end position="340"/>
    </location>
</feature>
<dbReference type="AlphaFoldDB" id="A0A4Z1EMM6"/>
<proteinExistence type="predicted"/>
<organism evidence="3 4">
    <name type="scientific">Botrytis tulipae</name>
    <dbReference type="NCBI Taxonomy" id="87230"/>
    <lineage>
        <taxon>Eukaryota</taxon>
        <taxon>Fungi</taxon>
        <taxon>Dikarya</taxon>
        <taxon>Ascomycota</taxon>
        <taxon>Pezizomycotina</taxon>
        <taxon>Leotiomycetes</taxon>
        <taxon>Helotiales</taxon>
        <taxon>Sclerotiniaceae</taxon>
        <taxon>Botrytis</taxon>
    </lineage>
</organism>
<dbReference type="Proteomes" id="UP000297777">
    <property type="component" value="Unassembled WGS sequence"/>
</dbReference>
<comment type="caution">
    <text evidence="3">The sequence shown here is derived from an EMBL/GenBank/DDBJ whole genome shotgun (WGS) entry which is preliminary data.</text>
</comment>
<feature type="region of interest" description="Disordered" evidence="2">
    <location>
        <begin position="1"/>
        <end position="46"/>
    </location>
</feature>
<evidence type="ECO:0000313" key="3">
    <source>
        <dbReference type="EMBL" id="TGO13614.1"/>
    </source>
</evidence>
<feature type="compositionally biased region" description="Polar residues" evidence="2">
    <location>
        <begin position="305"/>
        <end position="319"/>
    </location>
</feature>
<evidence type="ECO:0000256" key="1">
    <source>
        <dbReference type="SAM" id="Coils"/>
    </source>
</evidence>
<evidence type="ECO:0000256" key="2">
    <source>
        <dbReference type="SAM" id="MobiDB-lite"/>
    </source>
</evidence>
<dbReference type="EMBL" id="PQXH01000066">
    <property type="protein sequence ID" value="TGO13614.1"/>
    <property type="molecule type" value="Genomic_DNA"/>
</dbReference>
<evidence type="ECO:0000313" key="4">
    <source>
        <dbReference type="Proteomes" id="UP000297777"/>
    </source>
</evidence>
<name>A0A4Z1EMM6_9HELO</name>